<keyword evidence="6" id="KW-0456">Lyase</keyword>
<feature type="domain" description="Integrase catalytic" evidence="11">
    <location>
        <begin position="790"/>
        <end position="973"/>
    </location>
</feature>
<proteinExistence type="predicted"/>
<keyword evidence="5 9" id="KW-0472">Membrane</keyword>
<evidence type="ECO:0000256" key="2">
    <source>
        <dbReference type="ARBA" id="ARBA00022692"/>
    </source>
</evidence>
<evidence type="ECO:0000256" key="3">
    <source>
        <dbReference type="ARBA" id="ARBA00022741"/>
    </source>
</evidence>
<dbReference type="OrthoDB" id="434790at2759"/>
<evidence type="ECO:0000259" key="10">
    <source>
        <dbReference type="PROSITE" id="PS50125"/>
    </source>
</evidence>
<dbReference type="PANTHER" id="PTHR11920">
    <property type="entry name" value="GUANYLYL CYCLASE"/>
    <property type="match status" value="1"/>
</dbReference>
<dbReference type="PROSITE" id="PS50088">
    <property type="entry name" value="ANK_REPEAT"/>
    <property type="match status" value="6"/>
</dbReference>
<feature type="domain" description="Guanylate cyclase" evidence="10">
    <location>
        <begin position="494"/>
        <end position="640"/>
    </location>
</feature>
<feature type="compositionally biased region" description="Acidic residues" evidence="8">
    <location>
        <begin position="187"/>
        <end position="199"/>
    </location>
</feature>
<dbReference type="Gene3D" id="3.30.70.1230">
    <property type="entry name" value="Nucleotide cyclase"/>
    <property type="match status" value="2"/>
</dbReference>
<name>A0A1Q9E2G0_SYMMI</name>
<evidence type="ECO:0000256" key="5">
    <source>
        <dbReference type="ARBA" id="ARBA00023136"/>
    </source>
</evidence>
<accession>A0A1Q9E2G0</accession>
<comment type="caution">
    <text evidence="12">The sequence shown here is derived from an EMBL/GenBank/DDBJ whole genome shotgun (WGS) entry which is preliminary data.</text>
</comment>
<evidence type="ECO:0000256" key="1">
    <source>
        <dbReference type="ARBA" id="ARBA00004370"/>
    </source>
</evidence>
<dbReference type="Gene3D" id="1.25.40.20">
    <property type="entry name" value="Ankyrin repeat-containing domain"/>
    <property type="match status" value="4"/>
</dbReference>
<feature type="transmembrane region" description="Helical" evidence="9">
    <location>
        <begin position="316"/>
        <end position="336"/>
    </location>
</feature>
<dbReference type="CDD" id="cd07302">
    <property type="entry name" value="CHD"/>
    <property type="match status" value="2"/>
</dbReference>
<keyword evidence="13" id="KW-1185">Reference proteome</keyword>
<feature type="transmembrane region" description="Helical" evidence="9">
    <location>
        <begin position="424"/>
        <end position="442"/>
    </location>
</feature>
<dbReference type="GO" id="GO:0000166">
    <property type="term" value="F:nucleotide binding"/>
    <property type="evidence" value="ECO:0007669"/>
    <property type="project" value="UniProtKB-KW"/>
</dbReference>
<evidence type="ECO:0000259" key="11">
    <source>
        <dbReference type="PROSITE" id="PS50994"/>
    </source>
</evidence>
<dbReference type="GO" id="GO:0004383">
    <property type="term" value="F:guanylate cyclase activity"/>
    <property type="evidence" value="ECO:0007669"/>
    <property type="project" value="TreeGrafter"/>
</dbReference>
<dbReference type="SUPFAM" id="SSF48403">
    <property type="entry name" value="Ankyrin repeat"/>
    <property type="match status" value="1"/>
</dbReference>
<feature type="region of interest" description="Disordered" evidence="8">
    <location>
        <begin position="170"/>
        <end position="199"/>
    </location>
</feature>
<feature type="repeat" description="ANK" evidence="7">
    <location>
        <begin position="1956"/>
        <end position="1988"/>
    </location>
</feature>
<dbReference type="SMART" id="SM00248">
    <property type="entry name" value="ANK"/>
    <property type="match status" value="8"/>
</dbReference>
<feature type="repeat" description="ANK" evidence="7">
    <location>
        <begin position="1923"/>
        <end position="1955"/>
    </location>
</feature>
<feature type="domain" description="Guanylate cyclase" evidence="10">
    <location>
        <begin position="2300"/>
        <end position="2428"/>
    </location>
</feature>
<evidence type="ECO:0000256" key="4">
    <source>
        <dbReference type="ARBA" id="ARBA00022989"/>
    </source>
</evidence>
<dbReference type="InterPro" id="IPR001584">
    <property type="entry name" value="Integrase_cat-core"/>
</dbReference>
<dbReference type="CDD" id="cd17039">
    <property type="entry name" value="Ubl_ubiquitin_like"/>
    <property type="match status" value="1"/>
</dbReference>
<feature type="region of interest" description="Disordered" evidence="8">
    <location>
        <begin position="737"/>
        <end position="773"/>
    </location>
</feature>
<feature type="repeat" description="ANK" evidence="7">
    <location>
        <begin position="2087"/>
        <end position="2119"/>
    </location>
</feature>
<dbReference type="Proteomes" id="UP000186817">
    <property type="component" value="Unassembled WGS sequence"/>
</dbReference>
<dbReference type="SUPFAM" id="SSF55073">
    <property type="entry name" value="Nucleotide cyclase"/>
    <property type="match status" value="2"/>
</dbReference>
<dbReference type="PROSITE" id="PS50125">
    <property type="entry name" value="GUANYLATE_CYCLASE_2"/>
    <property type="match status" value="2"/>
</dbReference>
<dbReference type="GO" id="GO:0035556">
    <property type="term" value="P:intracellular signal transduction"/>
    <property type="evidence" value="ECO:0007669"/>
    <property type="project" value="InterPro"/>
</dbReference>
<dbReference type="InterPro" id="IPR001054">
    <property type="entry name" value="A/G_cyclase"/>
</dbReference>
<feature type="repeat" description="ANK" evidence="7">
    <location>
        <begin position="1890"/>
        <end position="1922"/>
    </location>
</feature>
<feature type="transmembrane region" description="Helical" evidence="9">
    <location>
        <begin position="284"/>
        <end position="304"/>
    </location>
</feature>
<dbReference type="EMBL" id="LSRX01000286">
    <property type="protein sequence ID" value="OLQ01615.1"/>
    <property type="molecule type" value="Genomic_DNA"/>
</dbReference>
<dbReference type="SMART" id="SM00044">
    <property type="entry name" value="CYCc"/>
    <property type="match status" value="2"/>
</dbReference>
<dbReference type="PROSITE" id="PS50994">
    <property type="entry name" value="INTEGRASE"/>
    <property type="match status" value="1"/>
</dbReference>
<evidence type="ECO:0000256" key="6">
    <source>
        <dbReference type="ARBA" id="ARBA00023239"/>
    </source>
</evidence>
<reference evidence="12 13" key="1">
    <citation type="submission" date="2016-02" db="EMBL/GenBank/DDBJ databases">
        <title>Genome analysis of coral dinoflagellate symbionts highlights evolutionary adaptations to a symbiotic lifestyle.</title>
        <authorList>
            <person name="Aranda M."/>
            <person name="Li Y."/>
            <person name="Liew Y.J."/>
            <person name="Baumgarten S."/>
            <person name="Simakov O."/>
            <person name="Wilson M."/>
            <person name="Piel J."/>
            <person name="Ashoor H."/>
            <person name="Bougouffa S."/>
            <person name="Bajic V.B."/>
            <person name="Ryu T."/>
            <person name="Ravasi T."/>
            <person name="Bayer T."/>
            <person name="Micklem G."/>
            <person name="Kim H."/>
            <person name="Bhak J."/>
            <person name="Lajeunesse T.C."/>
            <person name="Voolstra C.R."/>
        </authorList>
    </citation>
    <scope>NUCLEOTIDE SEQUENCE [LARGE SCALE GENOMIC DNA]</scope>
    <source>
        <strain evidence="12 13">CCMP2467</strain>
    </source>
</reference>
<feature type="transmembrane region" description="Helical" evidence="9">
    <location>
        <begin position="247"/>
        <end position="264"/>
    </location>
</feature>
<comment type="subcellular location">
    <subcellularLocation>
        <location evidence="1">Membrane</location>
    </subcellularLocation>
</comment>
<feature type="compositionally biased region" description="Basic and acidic residues" evidence="8">
    <location>
        <begin position="737"/>
        <end position="750"/>
    </location>
</feature>
<dbReference type="Pfam" id="PF00211">
    <property type="entry name" value="Guanylate_cyc"/>
    <property type="match status" value="2"/>
</dbReference>
<feature type="repeat" description="ANK" evidence="7">
    <location>
        <begin position="2149"/>
        <end position="2173"/>
    </location>
</feature>
<feature type="repeat" description="ANK" evidence="7">
    <location>
        <begin position="2116"/>
        <end position="2148"/>
    </location>
</feature>
<dbReference type="PROSITE" id="PS50297">
    <property type="entry name" value="ANK_REP_REGION"/>
    <property type="match status" value="6"/>
</dbReference>
<dbReference type="PANTHER" id="PTHR11920:SF335">
    <property type="entry name" value="GUANYLATE CYCLASE"/>
    <property type="match status" value="1"/>
</dbReference>
<gene>
    <name evidence="12" type="primary">ANKRD50</name>
    <name evidence="12" type="ORF">AK812_SmicGene15615</name>
</gene>
<dbReference type="InterPro" id="IPR029787">
    <property type="entry name" value="Nucleotide_cyclase"/>
</dbReference>
<sequence>MSFSFFLFFEVKDGDVAPTGSCFGLIQVTDDWFAKLFYAMRICSIAACCCFLSSVFALREASDEGGKKNLRGENETAEDLKRNRTLTRTMTMGGNDASELNSTQIQEMSEQVGHNHARRDQTIPSWFECFEQDPNGPLHMGLGFFMVLVAVIMELTRVRSKVQGKAAELSDAKAEQGAQQDLALPDVDADGSDDEEEDEETLAVNALQNVEEAQKKMKYGLSMRFAGDDFERKWFEDSYPKSKRRGAVILAMVAAGMILDRAYSIHELSTCSGDGWWLRKLVEAASIAVLSKVFFFLAILMPNADATQGSWADRTYWAILFFFAAFFLAVNVHPLGMSCDDVAGMSTWCSDPSIATAATKKDCTLQGHTACQMLQLWMLVMPYVLPQFDCWSYTFVWLVFIYTGCSWLYTVVFDERVHVDDLPLHFILLAVTACLGTMKKYFLEKGLRRQFRIDYEEKKVLEDLYNVFDGMVPTYVIPRMLREETIADPIERVTILFVLIVIDDSAHSMDPKKTLADLNQIFGRMDEICAKYQVTKIETVAEEYVACVGVLPKDHGEMGDKALFRPLLIQAGFGGVEQLWEVQQLHWQILKGKADFRMGGQKVQLKMGTHTGKIIAGVIGKKLPRFRLFGDTINTSARMMQKSKPGQLMFGEETNQVLPSCIPSQKGEKVMMKGKGEVEVYYFDRAAFQAAEAKRLLEDQSGLQRLFKLLVKQGNQAAQGILNEQLGRQDCFVDMTKEKKERRKEKEKERRKEKRKAKEKVSSPGEEESWSWEETWQNEAWGVQDWGEAWAEQDAEYWLLDSGASVVADFFFLSFTGEERVSVRRDNLRVLILVERMSSMVGAVLTTESVIRARHEIIMWLREFGLVSGSTSVLLSTDSESAVSDLVGTAASEFTFSVRKAGPQQHEAVGAAERAVRKVKEALQTLRSDLNAEGSQAIRVRASIRIERRLEALGDRVQPSSSDEPREVLELPVYEDGLASRLVLDEVCEDAEAPRREDAEVGESQPSLLKRPMPAARISTGEHMDLDLPGEPSAASGVKRRSDVEVVDLERLEGEMQQTSHLKPRRLDELLWGSDLAVPVCLDERLTGPNIHGTGISSIVYESGPQSRSEAELVKLGGKSVLLWKPYGGVDDSTMEELDGSLVFEGMKEELVNLERCRTGRVINVLILMYVDDLLIVSESEAAEMAVREAIGSKLTLKITGTIKPSYAGGGATSFIGRFIRRWPGSSVFEVGIDKEYLQPCFTAYGVQKGSSAVPDISAILDRTGETELSQEAYGLFRRALGKVLWFSQTRQDLKLIIGLISTQQSKPAQATEAALRALLRFLYDDRNVALQLPSEQLNEAFLGCPVEELERKVHVFPHASHAPYRFLARRGITGGALTYAGALVRGVAKTQGVVCLSSCEAELHALQHMEQEAVCFAFLLERVLTSLGNLRGGEHVDISLDSSKFEQDGETPGEQVQIDVISDSEAALAVIHAEDIPKRKDGLQMAGWDQVCITPESQATWRLLEFITWQWNVLRSGLTEFGCMFMCPVLVLQEVFGFEETFLLEMETGGSTEVEVVEFPDNDYPDYESDQSGLQRLFKLLVKQGNQDTEESQAKKSEDERQQEVNEVIQQVFDSSEPTGWLLSHKEGFTDDAQELAKPNSKMFSEVPEAKVAVILELLKAFVRKFRSRLHRQALLMAAVTFCDLFLMEWMKAYQVQDKGSGFLPNTKNGGRFQVLLGCRITRTDWMMENVALVQWGVVATSTIVSALMFVSYDALVFPQITKSYENMQFLEYVNQQVYPEAETPTSYREALTSIPVEEVHDVKGLKQHLTQLHGLPPRFRQRVFFHGEILEEDVKLDSSMNLDLVVLTFSDVSEGQAEKLAAAASQGSFSEVESMMQLPQDPDLIGTAEQPPVVIAAAGGHVEVLRLLLEAGADKNLADNDGSTALMMAAAQGHATVLRLLLEAGADKNLADNDGSTALMMAARGGHADVMRLLLEAFADANLANNQGTTALMGRCVNVSYEGRAIQAHPCDCYTFSTIQARAVKNLGSNQGMTALMMAARGGAKALVMAVRGGHVDVLHLLKEADFLKNLADNAGPDKNLADNDGSAALMMAARGGHVDVWRLLLEAFADNNQGTTALIMAARGGLVQVLRLLSEARADKNLGDNQGMTALMMAARGGHVDVLRLLLEAGDQGMTALMMAADGGHVDFMRLLPELSLVFVLAFFIVTNTHPTLFYQSTVFFPAGVIFMAIRDRTSLYISNIGRVVFLCTVAISCMLAHELEQTSRARFKAKKRVQHTQERIEYVLNSLMPKAVLDERITQSDLCGFTQLAATKTPAEVVDFVADLFGRFDVQTDKYGVYKVETVGDAYIAGMAENTLTTENSVLKVVQFGLAMIEETSAWARALGVQVTCRVGVHHGECVGGIVGKGMQRYHLFGSLMGQVDTLEATSREGITQMSKACKEALVRELAGRVVSEEAEAMEILVKAFPGAVQRKDEKLTTSKGEEHLYSEVGGGTYLIYKALQRHKTWPDIGGSGVDSCREVESNSRIKAPALSFNSPDRRLTSNFAKSASDMGGGTSKFDAHRKNLCKVAITDGGAKRGKSKYNKVSTKTLKEMACRIISSNDKDLGSRMVNSLDTNCSKRLMSDEMSKRLCTPQLWTRPDPPVSSTSPQT</sequence>
<keyword evidence="4 9" id="KW-1133">Transmembrane helix</keyword>
<keyword evidence="7" id="KW-0040">ANK repeat</keyword>
<evidence type="ECO:0000256" key="7">
    <source>
        <dbReference type="PROSITE-ProRule" id="PRU00023"/>
    </source>
</evidence>
<dbReference type="GO" id="GO:0001653">
    <property type="term" value="F:peptide receptor activity"/>
    <property type="evidence" value="ECO:0007669"/>
    <property type="project" value="TreeGrafter"/>
</dbReference>
<dbReference type="InterPro" id="IPR036770">
    <property type="entry name" value="Ankyrin_rpt-contain_sf"/>
</dbReference>
<evidence type="ECO:0000256" key="9">
    <source>
        <dbReference type="SAM" id="Phobius"/>
    </source>
</evidence>
<feature type="transmembrane region" description="Helical" evidence="9">
    <location>
        <begin position="36"/>
        <end position="58"/>
    </location>
</feature>
<protein>
    <submittedName>
        <fullName evidence="12">Ankyrin repeat domain-containing protein 50</fullName>
    </submittedName>
</protein>
<dbReference type="GO" id="GO:0007168">
    <property type="term" value="P:receptor guanylyl cyclase signaling pathway"/>
    <property type="evidence" value="ECO:0007669"/>
    <property type="project" value="TreeGrafter"/>
</dbReference>
<feature type="transmembrane region" description="Helical" evidence="9">
    <location>
        <begin position="392"/>
        <end position="412"/>
    </location>
</feature>
<keyword evidence="3" id="KW-0547">Nucleotide-binding</keyword>
<dbReference type="InterPro" id="IPR050401">
    <property type="entry name" value="Cyclic_nucleotide_synthase"/>
</dbReference>
<dbReference type="Pfam" id="PF12796">
    <property type="entry name" value="Ank_2"/>
    <property type="match status" value="2"/>
</dbReference>
<dbReference type="GO" id="GO:0015074">
    <property type="term" value="P:DNA integration"/>
    <property type="evidence" value="ECO:0007669"/>
    <property type="project" value="InterPro"/>
</dbReference>
<dbReference type="InterPro" id="IPR002110">
    <property type="entry name" value="Ankyrin_rpt"/>
</dbReference>
<dbReference type="GO" id="GO:0004016">
    <property type="term" value="F:adenylate cyclase activity"/>
    <property type="evidence" value="ECO:0007669"/>
    <property type="project" value="TreeGrafter"/>
</dbReference>
<evidence type="ECO:0000313" key="13">
    <source>
        <dbReference type="Proteomes" id="UP000186817"/>
    </source>
</evidence>
<evidence type="ECO:0000313" key="12">
    <source>
        <dbReference type="EMBL" id="OLQ01615.1"/>
    </source>
</evidence>
<organism evidence="12 13">
    <name type="scientific">Symbiodinium microadriaticum</name>
    <name type="common">Dinoflagellate</name>
    <name type="synonym">Zooxanthella microadriatica</name>
    <dbReference type="NCBI Taxonomy" id="2951"/>
    <lineage>
        <taxon>Eukaryota</taxon>
        <taxon>Sar</taxon>
        <taxon>Alveolata</taxon>
        <taxon>Dinophyceae</taxon>
        <taxon>Suessiales</taxon>
        <taxon>Symbiodiniaceae</taxon>
        <taxon>Symbiodinium</taxon>
    </lineage>
</organism>
<keyword evidence="2 9" id="KW-0812">Transmembrane</keyword>
<dbReference type="GO" id="GO:0005886">
    <property type="term" value="C:plasma membrane"/>
    <property type="evidence" value="ECO:0007669"/>
    <property type="project" value="TreeGrafter"/>
</dbReference>
<evidence type="ECO:0000256" key="8">
    <source>
        <dbReference type="SAM" id="MobiDB-lite"/>
    </source>
</evidence>
<dbReference type="Pfam" id="PF00023">
    <property type="entry name" value="Ank"/>
    <property type="match status" value="2"/>
</dbReference>